<comment type="caution">
    <text evidence="2">The sequence shown here is derived from an EMBL/GenBank/DDBJ whole genome shotgun (WGS) entry which is preliminary data.</text>
</comment>
<proteinExistence type="predicted"/>
<protein>
    <submittedName>
        <fullName evidence="2">Uncharacterized protein</fullName>
    </submittedName>
</protein>
<feature type="region of interest" description="Disordered" evidence="1">
    <location>
        <begin position="1"/>
        <end position="41"/>
    </location>
</feature>
<accession>A0A0F9V1V8</accession>
<reference evidence="2" key="1">
    <citation type="journal article" date="2015" name="Nature">
        <title>Complex archaea that bridge the gap between prokaryotes and eukaryotes.</title>
        <authorList>
            <person name="Spang A."/>
            <person name="Saw J.H."/>
            <person name="Jorgensen S.L."/>
            <person name="Zaremba-Niedzwiedzka K."/>
            <person name="Martijn J."/>
            <person name="Lind A.E."/>
            <person name="van Eijk R."/>
            <person name="Schleper C."/>
            <person name="Guy L."/>
            <person name="Ettema T.J."/>
        </authorList>
    </citation>
    <scope>NUCLEOTIDE SEQUENCE</scope>
</reference>
<dbReference type="EMBL" id="LAZR01000473">
    <property type="protein sequence ID" value="KKN67486.1"/>
    <property type="molecule type" value="Genomic_DNA"/>
</dbReference>
<evidence type="ECO:0000256" key="1">
    <source>
        <dbReference type="SAM" id="MobiDB-lite"/>
    </source>
</evidence>
<dbReference type="AlphaFoldDB" id="A0A0F9V1V8"/>
<sequence length="41" mass="4520">MYIKRGGDFKSPTRPFFMRELTPCTPGGHPETGTAKSHPVS</sequence>
<gene>
    <name evidence="2" type="ORF">LCGC14_0460830</name>
</gene>
<organism evidence="2">
    <name type="scientific">marine sediment metagenome</name>
    <dbReference type="NCBI Taxonomy" id="412755"/>
    <lineage>
        <taxon>unclassified sequences</taxon>
        <taxon>metagenomes</taxon>
        <taxon>ecological metagenomes</taxon>
    </lineage>
</organism>
<name>A0A0F9V1V8_9ZZZZ</name>
<evidence type="ECO:0000313" key="2">
    <source>
        <dbReference type="EMBL" id="KKN67486.1"/>
    </source>
</evidence>